<comment type="subcellular location">
    <subcellularLocation>
        <location evidence="3">Cytoplasm</location>
        <location evidence="3">Cytosol</location>
    </subcellularLocation>
    <subcellularLocation>
        <location evidence="2">Membrane</location>
        <topology evidence="2">Multi-pass membrane protein</topology>
    </subcellularLocation>
    <subcellularLocation>
        <location evidence="1">Nucleus</location>
    </subcellularLocation>
</comment>
<dbReference type="GO" id="GO:0005789">
    <property type="term" value="C:endoplasmic reticulum membrane"/>
    <property type="evidence" value="ECO:0007669"/>
    <property type="project" value="TreeGrafter"/>
</dbReference>
<dbReference type="Pfam" id="PF01627">
    <property type="entry name" value="Hpt"/>
    <property type="match status" value="1"/>
</dbReference>
<evidence type="ECO:0000313" key="24">
    <source>
        <dbReference type="EMBL" id="QCE02120.1"/>
    </source>
</evidence>
<dbReference type="PANTHER" id="PTHR11351:SF31">
    <property type="entry name" value="DESATURASE 1, ISOFORM A-RELATED"/>
    <property type="match status" value="1"/>
</dbReference>
<sequence>MVLITTQPKNPIFHGCTTLHRSIPQRGDSTVLGLGSIKNFNFNQKPTKISFKSNPFTYNLAVTAKAKTNAAFGEVEALKPRKILLSEVEVKRERSVLFGRKWNTLDVGTAGIVLAMHVLCLFAPFHFNWPALWVAVALYVVTGLFGITLSFHRNLSHRSFKLPKWLEYSFAYCGVLALQGNPIDWVSTHRYHHQFCDTERDPHSPTEGFWFSHMSWLFDTNSIIERCGEANNVGDLEKQPFYRFLRSTYLFHPFALGALLYAAGGFPFLVWGMGVRIVWVYHITWFVNSACHVWGNQAWNTRDLSRNNWWVALLAFGEGWHNNHHAFEYSARHGLEWWQLDMTWKRVVVTDRLPAAGGVGWEERLQRRSILQKAGACEVTGYPDSRATLKLFDKLRELLESAKTGLPLWMLGLGADLLWADMNRLLAFLFHQGVLDEQFLQLQQLQDETTPNFVSEVVNIYFHESEKLLTNLRALLMEREFWDYKKMGNHLNQFMGSSSSIGAKRVRNVCVAFRAATEQNNRAGCLRALEMLEHEYCYLKNKLHELFQIEQQRALAAGVRYPVQD</sequence>
<dbReference type="InterPro" id="IPR015876">
    <property type="entry name" value="Acyl-CoA_DS"/>
</dbReference>
<keyword evidence="9" id="KW-0276">Fatty acid metabolism</keyword>
<evidence type="ECO:0000256" key="2">
    <source>
        <dbReference type="ARBA" id="ARBA00004141"/>
    </source>
</evidence>
<evidence type="ECO:0000256" key="12">
    <source>
        <dbReference type="ARBA" id="ARBA00022990"/>
    </source>
</evidence>
<comment type="cofactor">
    <cofactor evidence="21">
        <name>Fe(2+)</name>
        <dbReference type="ChEBI" id="CHEBI:29033"/>
    </cofactor>
</comment>
<dbReference type="PROSITE" id="PS50894">
    <property type="entry name" value="HPT"/>
    <property type="match status" value="1"/>
</dbReference>
<evidence type="ECO:0000256" key="3">
    <source>
        <dbReference type="ARBA" id="ARBA00004514"/>
    </source>
</evidence>
<evidence type="ECO:0000256" key="19">
    <source>
        <dbReference type="ARBA" id="ARBA00023242"/>
    </source>
</evidence>
<evidence type="ECO:0000256" key="10">
    <source>
        <dbReference type="ARBA" id="ARBA00022864"/>
    </source>
</evidence>
<dbReference type="GO" id="GO:0016717">
    <property type="term" value="F:oxidoreductase activity, acting on paired donors, with oxidation of a pair of donors resulting in the reduction of molecular oxygen to two molecules of water"/>
    <property type="evidence" value="ECO:0007669"/>
    <property type="project" value="InterPro"/>
</dbReference>
<dbReference type="GO" id="GO:0042761">
    <property type="term" value="P:very long-chain fatty acid biosynthetic process"/>
    <property type="evidence" value="ECO:0007669"/>
    <property type="project" value="TreeGrafter"/>
</dbReference>
<evidence type="ECO:0000259" key="23">
    <source>
        <dbReference type="PROSITE" id="PS50894"/>
    </source>
</evidence>
<dbReference type="PRINTS" id="PR00075">
    <property type="entry name" value="FACDDSATRASE"/>
</dbReference>
<dbReference type="SUPFAM" id="SSF47226">
    <property type="entry name" value="Histidine-containing phosphotransfer domain, HPT domain"/>
    <property type="match status" value="1"/>
</dbReference>
<evidence type="ECO:0000256" key="21">
    <source>
        <dbReference type="RuleBase" id="RU000581"/>
    </source>
</evidence>
<dbReference type="InterPro" id="IPR036641">
    <property type="entry name" value="HPT_dom_sf"/>
</dbReference>
<evidence type="ECO:0000256" key="16">
    <source>
        <dbReference type="ARBA" id="ARBA00023098"/>
    </source>
</evidence>
<evidence type="ECO:0000256" key="20">
    <source>
        <dbReference type="PROSITE-ProRule" id="PRU00110"/>
    </source>
</evidence>
<keyword evidence="7 21" id="KW-0444">Lipid biosynthesis</keyword>
<feature type="transmembrane region" description="Helical" evidence="22">
    <location>
        <begin position="131"/>
        <end position="151"/>
    </location>
</feature>
<evidence type="ECO:0000256" key="6">
    <source>
        <dbReference type="ARBA" id="ARBA00022490"/>
    </source>
</evidence>
<dbReference type="AlphaFoldDB" id="A0A4D6MKN2"/>
<keyword evidence="18 21" id="KW-0275">Fatty acid biosynthesis</keyword>
<evidence type="ECO:0000256" key="4">
    <source>
        <dbReference type="ARBA" id="ARBA00005189"/>
    </source>
</evidence>
<comment type="domain">
    <text evidence="21">The histidine box domains are involved in binding the catalytic metal ions.</text>
</comment>
<keyword evidence="19" id="KW-0539">Nucleus</keyword>
<evidence type="ECO:0000256" key="13">
    <source>
        <dbReference type="ARBA" id="ARBA00023002"/>
    </source>
</evidence>
<evidence type="ECO:0000256" key="9">
    <source>
        <dbReference type="ARBA" id="ARBA00022832"/>
    </source>
</evidence>
<evidence type="ECO:0000256" key="15">
    <source>
        <dbReference type="ARBA" id="ARBA00023012"/>
    </source>
</evidence>
<evidence type="ECO:0000256" key="14">
    <source>
        <dbReference type="ARBA" id="ARBA00023004"/>
    </source>
</evidence>
<organism evidence="24 25">
    <name type="scientific">Vigna unguiculata</name>
    <name type="common">Cowpea</name>
    <dbReference type="NCBI Taxonomy" id="3917"/>
    <lineage>
        <taxon>Eukaryota</taxon>
        <taxon>Viridiplantae</taxon>
        <taxon>Streptophyta</taxon>
        <taxon>Embryophyta</taxon>
        <taxon>Tracheophyta</taxon>
        <taxon>Spermatophyta</taxon>
        <taxon>Magnoliopsida</taxon>
        <taxon>eudicotyledons</taxon>
        <taxon>Gunneridae</taxon>
        <taxon>Pentapetalae</taxon>
        <taxon>rosids</taxon>
        <taxon>fabids</taxon>
        <taxon>Fabales</taxon>
        <taxon>Fabaceae</taxon>
        <taxon>Papilionoideae</taxon>
        <taxon>50 kb inversion clade</taxon>
        <taxon>NPAAA clade</taxon>
        <taxon>indigoferoid/millettioid clade</taxon>
        <taxon>Phaseoleae</taxon>
        <taxon>Vigna</taxon>
    </lineage>
</organism>
<keyword evidence="11 22" id="KW-1133">Transmembrane helix</keyword>
<dbReference type="Proteomes" id="UP000501690">
    <property type="component" value="Linkage Group LG8"/>
</dbReference>
<feature type="domain" description="HPt" evidence="23">
    <location>
        <begin position="450"/>
        <end position="546"/>
    </location>
</feature>
<keyword evidence="6" id="KW-0963">Cytoplasm</keyword>
<feature type="transmembrane region" description="Helical" evidence="22">
    <location>
        <begin position="249"/>
        <end position="271"/>
    </location>
</feature>
<dbReference type="PANTHER" id="PTHR11351">
    <property type="entry name" value="ACYL-COA DESATURASE"/>
    <property type="match status" value="1"/>
</dbReference>
<evidence type="ECO:0000256" key="8">
    <source>
        <dbReference type="ARBA" id="ARBA00022692"/>
    </source>
</evidence>
<dbReference type="Pfam" id="PF00487">
    <property type="entry name" value="FA_desaturase"/>
    <property type="match status" value="1"/>
</dbReference>
<evidence type="ECO:0000256" key="7">
    <source>
        <dbReference type="ARBA" id="ARBA00022516"/>
    </source>
</evidence>
<protein>
    <submittedName>
        <fullName evidence="24">Stearoyl-CoA desaturase</fullName>
    </submittedName>
</protein>
<dbReference type="InterPro" id="IPR008207">
    <property type="entry name" value="Sig_transdc_His_kin_Hpt_dom"/>
</dbReference>
<evidence type="ECO:0000256" key="17">
    <source>
        <dbReference type="ARBA" id="ARBA00023136"/>
    </source>
</evidence>
<dbReference type="GO" id="GO:0005634">
    <property type="term" value="C:nucleus"/>
    <property type="evidence" value="ECO:0007669"/>
    <property type="project" value="UniProtKB-SubCell"/>
</dbReference>
<keyword evidence="15" id="KW-0902">Two-component regulatory system</keyword>
<proteinExistence type="inferred from homology"/>
<keyword evidence="25" id="KW-1185">Reference proteome</keyword>
<dbReference type="GO" id="GO:0005829">
    <property type="term" value="C:cytosol"/>
    <property type="evidence" value="ECO:0007669"/>
    <property type="project" value="UniProtKB-SubCell"/>
</dbReference>
<reference evidence="24 25" key="1">
    <citation type="submission" date="2019-04" db="EMBL/GenBank/DDBJ databases">
        <title>An improved genome assembly and genetic linkage map for asparagus bean, Vigna unguiculata ssp. sesquipedialis.</title>
        <authorList>
            <person name="Xia Q."/>
            <person name="Zhang R."/>
            <person name="Dong Y."/>
        </authorList>
    </citation>
    <scope>NUCLEOTIDE SEQUENCE [LARGE SCALE GENOMIC DNA]</scope>
    <source>
        <tissue evidence="24">Leaf</tissue>
    </source>
</reference>
<dbReference type="CDD" id="cd03505">
    <property type="entry name" value="Delta9-FADS-like"/>
    <property type="match status" value="1"/>
</dbReference>
<keyword evidence="12" id="KW-0007">Acetylation</keyword>
<evidence type="ECO:0000256" key="5">
    <source>
        <dbReference type="ARBA" id="ARBA00009295"/>
    </source>
</evidence>
<dbReference type="Gene3D" id="1.20.120.160">
    <property type="entry name" value="HPT domain"/>
    <property type="match status" value="1"/>
</dbReference>
<keyword evidence="13 21" id="KW-0560">Oxidoreductase</keyword>
<evidence type="ECO:0000256" key="22">
    <source>
        <dbReference type="SAM" id="Phobius"/>
    </source>
</evidence>
<comment type="pathway">
    <text evidence="4">Lipid metabolism.</text>
</comment>
<comment type="similarity">
    <text evidence="5 21">Belongs to the fatty acid desaturase type 1 family.</text>
</comment>
<accession>A0A4D6MKN2</accession>
<feature type="transmembrane region" description="Helical" evidence="22">
    <location>
        <begin position="102"/>
        <end position="125"/>
    </location>
</feature>
<keyword evidence="10" id="KW-0932">Cytokinin signaling pathway</keyword>
<dbReference type="FunFam" id="1.20.120.160:FF:000001">
    <property type="entry name" value="Histidine-containing phosphotransfer protein 1"/>
    <property type="match status" value="1"/>
</dbReference>
<name>A0A4D6MKN2_VIGUN</name>
<keyword evidence="17 22" id="KW-0472">Membrane</keyword>
<evidence type="ECO:0000313" key="25">
    <source>
        <dbReference type="Proteomes" id="UP000501690"/>
    </source>
</evidence>
<dbReference type="GO" id="GO:0000160">
    <property type="term" value="P:phosphorelay signal transduction system"/>
    <property type="evidence" value="ECO:0007669"/>
    <property type="project" value="UniProtKB-KW"/>
</dbReference>
<evidence type="ECO:0000256" key="11">
    <source>
        <dbReference type="ARBA" id="ARBA00022989"/>
    </source>
</evidence>
<evidence type="ECO:0000256" key="1">
    <source>
        <dbReference type="ARBA" id="ARBA00004123"/>
    </source>
</evidence>
<keyword evidence="14" id="KW-0408">Iron</keyword>
<keyword evidence="8 21" id="KW-0812">Transmembrane</keyword>
<gene>
    <name evidence="24" type="ORF">DEO72_LG8g131</name>
</gene>
<keyword evidence="16" id="KW-0443">Lipid metabolism</keyword>
<dbReference type="EMBL" id="CP039352">
    <property type="protein sequence ID" value="QCE02120.1"/>
    <property type="molecule type" value="Genomic_DNA"/>
</dbReference>
<dbReference type="InterPro" id="IPR005804">
    <property type="entry name" value="FA_desaturase_dom"/>
</dbReference>
<comment type="caution">
    <text evidence="20">Lacks conserved residue(s) required for the propagation of feature annotation.</text>
</comment>
<dbReference type="GO" id="GO:0009736">
    <property type="term" value="P:cytokinin-activated signaling pathway"/>
    <property type="evidence" value="ECO:0007669"/>
    <property type="project" value="UniProtKB-KW"/>
</dbReference>
<evidence type="ECO:0000256" key="18">
    <source>
        <dbReference type="ARBA" id="ARBA00023160"/>
    </source>
</evidence>